<dbReference type="Gene3D" id="2.60.40.10">
    <property type="entry name" value="Immunoglobulins"/>
    <property type="match status" value="1"/>
</dbReference>
<reference evidence="2" key="1">
    <citation type="submission" date="2016-10" db="EMBL/GenBank/DDBJ databases">
        <authorList>
            <person name="Varghese N."/>
            <person name="Submissions S."/>
        </authorList>
    </citation>
    <scope>NUCLEOTIDE SEQUENCE [LARGE SCALE GENOMIC DNA]</scope>
    <source>
        <strain evidence="2">DS-12</strain>
    </source>
</reference>
<proteinExistence type="predicted"/>
<dbReference type="Proteomes" id="UP000199036">
    <property type="component" value="Unassembled WGS sequence"/>
</dbReference>
<accession>A0A1I5D399</accession>
<dbReference type="Pfam" id="PF13585">
    <property type="entry name" value="CHU_C"/>
    <property type="match status" value="1"/>
</dbReference>
<name>A0A1I5D399_9FLAO</name>
<organism evidence="1 2">
    <name type="scientific">Paenimyroides ummariense</name>
    <dbReference type="NCBI Taxonomy" id="913024"/>
    <lineage>
        <taxon>Bacteria</taxon>
        <taxon>Pseudomonadati</taxon>
        <taxon>Bacteroidota</taxon>
        <taxon>Flavobacteriia</taxon>
        <taxon>Flavobacteriales</taxon>
        <taxon>Flavobacteriaceae</taxon>
        <taxon>Paenimyroides</taxon>
    </lineage>
</organism>
<dbReference type="EMBL" id="FOVI01000014">
    <property type="protein sequence ID" value="SFN93331.1"/>
    <property type="molecule type" value="Genomic_DNA"/>
</dbReference>
<dbReference type="InterPro" id="IPR013783">
    <property type="entry name" value="Ig-like_fold"/>
</dbReference>
<sequence>MYKKIFLVVLLLNSILGFSQPISLYKQFYGRFDFTMVGNTLNTASNGTGQPCTILTQSSAALNLNPNQEVVAAYLYWSGFPENRNFDQTVMLNNIPITAERILLDNSIFNYPQRSAFADVTSIVQNTGNGVYLLSDFTNNFPNCASGSIYAGWAMVIIYEDPTIKTRLLNVYDGFQILDVSTISKVSIGLSNLKLSNSEGAKIGILAWETDANLAINEELRVNGNVVSDPPLNPANNVFNETDAFTNRTNVYNMDMDYFFIDNYITVGDTSLLVEVDSSSDMINFNAMVVAVTNLKPDAIISVDTIKTECDSKTVEVFYKVSNMYTLVDLPANVPIAFYLNDVLIATSKTKNIILPDQSESGFISFTIPSNINIDNDLVLTVKVDDDGVGNGMVDEVDESNNTDSEPVFLKFSPIINDPNDIVICDEGKGFVLLDLTDKYSEISTASNITITFHETNEDAEKGANRITNVTNYEIASHASKVIWTRVKDNINGCAEITFFTITAQMVPFAELKEPLMLCNLKNDPSAVNLTSVHLLLSRMFPYMNEINLKFYENEIDAENEVNEIMNITNYKPNIFPKIVWIRAKGKNNLWCDNIIPLQLNDCVVPKGISPNGDGMNDGFNIEIFNPIEVKIFNRYGLEVYHHGEGYIDQWKGQDKNNRELPSGTYFYHFRTLFDTYVGYVQLIKEIR</sequence>
<dbReference type="NCBIfam" id="TIGR04131">
    <property type="entry name" value="Bac_Flav_CTERM"/>
    <property type="match status" value="1"/>
</dbReference>
<gene>
    <name evidence="1" type="ORF">SAMN05421741_11442</name>
</gene>
<dbReference type="AlphaFoldDB" id="A0A1I5D399"/>
<evidence type="ECO:0000313" key="1">
    <source>
        <dbReference type="EMBL" id="SFN93331.1"/>
    </source>
</evidence>
<dbReference type="InterPro" id="IPR026341">
    <property type="entry name" value="T9SS_type_B"/>
</dbReference>
<keyword evidence="2" id="KW-1185">Reference proteome</keyword>
<dbReference type="RefSeq" id="WP_091523807.1">
    <property type="nucleotide sequence ID" value="NZ_FOVI01000014.1"/>
</dbReference>
<dbReference type="OrthoDB" id="1140688at2"/>
<dbReference type="STRING" id="913024.SAMN05421741_11442"/>
<protein>
    <submittedName>
        <fullName evidence="1">Gliding motility-associated C-terminal domain-containing protein</fullName>
    </submittedName>
</protein>
<evidence type="ECO:0000313" key="2">
    <source>
        <dbReference type="Proteomes" id="UP000199036"/>
    </source>
</evidence>